<dbReference type="InterPro" id="IPR015947">
    <property type="entry name" value="PUA-like_sf"/>
</dbReference>
<dbReference type="NCBIfam" id="TIGR00451">
    <property type="entry name" value="unchar_dom_2"/>
    <property type="match status" value="1"/>
</dbReference>
<evidence type="ECO:0000256" key="2">
    <source>
        <dbReference type="ARBA" id="ARBA00022490"/>
    </source>
</evidence>
<evidence type="ECO:0000313" key="6">
    <source>
        <dbReference type="Proteomes" id="UP000095192"/>
    </source>
</evidence>
<gene>
    <name evidence="5" type="ORF">cyc_00267</name>
</gene>
<dbReference type="PANTHER" id="PTHR22798">
    <property type="entry name" value="MCT-1 PROTEIN"/>
    <property type="match status" value="1"/>
</dbReference>
<proteinExistence type="predicted"/>
<accession>A0A1D3D072</accession>
<evidence type="ECO:0000256" key="1">
    <source>
        <dbReference type="ARBA" id="ARBA00004496"/>
    </source>
</evidence>
<keyword evidence="2" id="KW-0963">Cytoplasm</keyword>
<evidence type="ECO:0000313" key="5">
    <source>
        <dbReference type="EMBL" id="OEH76860.1"/>
    </source>
</evidence>
<comment type="subcellular location">
    <subcellularLocation>
        <location evidence="1">Cytoplasm</location>
    </subcellularLocation>
</comment>
<dbReference type="PANTHER" id="PTHR22798:SF0">
    <property type="entry name" value="MALIGNANT T-CELL-AMPLIFIED SEQUENCE 1"/>
    <property type="match status" value="1"/>
</dbReference>
<feature type="domain" description="Pre-PUA" evidence="4">
    <location>
        <begin position="17"/>
        <end position="81"/>
    </location>
</feature>
<dbReference type="InterPro" id="IPR016437">
    <property type="entry name" value="MCT-1/Tma20"/>
</dbReference>
<comment type="caution">
    <text evidence="5">The sequence shown here is derived from an EMBL/GenBank/DDBJ whole genome shotgun (WGS) entry which is preliminary data.</text>
</comment>
<dbReference type="EMBL" id="JROU02001295">
    <property type="protein sequence ID" value="OEH76860.1"/>
    <property type="molecule type" value="Genomic_DNA"/>
</dbReference>
<name>A0A1D3D072_9EIME</name>
<dbReference type="CDD" id="cd11609">
    <property type="entry name" value="MCT1_N"/>
    <property type="match status" value="1"/>
</dbReference>
<dbReference type="Proteomes" id="UP000095192">
    <property type="component" value="Unassembled WGS sequence"/>
</dbReference>
<dbReference type="GO" id="GO:0001731">
    <property type="term" value="P:formation of translation preinitiation complex"/>
    <property type="evidence" value="ECO:0007669"/>
    <property type="project" value="TreeGrafter"/>
</dbReference>
<dbReference type="VEuPathDB" id="ToxoDB:cyc_00267"/>
<dbReference type="GO" id="GO:0005737">
    <property type="term" value="C:cytoplasm"/>
    <property type="evidence" value="ECO:0007669"/>
    <property type="project" value="UniProtKB-SubCell"/>
</dbReference>
<dbReference type="InterPro" id="IPR041366">
    <property type="entry name" value="Pre-PUA"/>
</dbReference>
<keyword evidence="6" id="KW-1185">Reference proteome</keyword>
<dbReference type="Gene3D" id="3.10.400.20">
    <property type="match status" value="1"/>
</dbReference>
<dbReference type="AlphaFoldDB" id="A0A1D3D072"/>
<dbReference type="FunCoup" id="A0A1D3D072">
    <property type="interactions" value="202"/>
</dbReference>
<dbReference type="InParanoid" id="A0A1D3D072"/>
<dbReference type="Pfam" id="PF17832">
    <property type="entry name" value="Pre-PUA"/>
    <property type="match status" value="1"/>
</dbReference>
<dbReference type="GO" id="GO:0003723">
    <property type="term" value="F:RNA binding"/>
    <property type="evidence" value="ECO:0007669"/>
    <property type="project" value="InterPro"/>
</dbReference>
<evidence type="ECO:0000259" key="3">
    <source>
        <dbReference type="Pfam" id="PF01472"/>
    </source>
</evidence>
<protein>
    <submittedName>
        <fullName evidence="5">PUA domain-cell cycle regulator</fullName>
    </submittedName>
</protein>
<dbReference type="Pfam" id="PF01472">
    <property type="entry name" value="PUA"/>
    <property type="match status" value="1"/>
</dbReference>
<dbReference type="InterPro" id="IPR004521">
    <property type="entry name" value="Uncharacterised_CHP00451"/>
</dbReference>
<dbReference type="InterPro" id="IPR002478">
    <property type="entry name" value="PUA"/>
</dbReference>
<feature type="domain" description="PUA" evidence="3">
    <location>
        <begin position="85"/>
        <end position="147"/>
    </location>
</feature>
<evidence type="ECO:0000259" key="4">
    <source>
        <dbReference type="Pfam" id="PF17832"/>
    </source>
</evidence>
<organism evidence="5 6">
    <name type="scientific">Cyclospora cayetanensis</name>
    <dbReference type="NCBI Taxonomy" id="88456"/>
    <lineage>
        <taxon>Eukaryota</taxon>
        <taxon>Sar</taxon>
        <taxon>Alveolata</taxon>
        <taxon>Apicomplexa</taxon>
        <taxon>Conoidasida</taxon>
        <taxon>Coccidia</taxon>
        <taxon>Eucoccidiorida</taxon>
        <taxon>Eimeriorina</taxon>
        <taxon>Eimeriidae</taxon>
        <taxon>Cyclospora</taxon>
    </lineage>
</organism>
<sequence length="188" mass="21739">MDKIEELYDIMPSFMEISDKILQEYPRLEPVMEEIWPKKASPVLLKCQNHINIVALNGKPLFFQHRDRQWVPTLRLLHEYPSMMPKMQVDRGAVKFVLRGSNVMCQGLTSPGGRMQVVPANAVVQIAVEGKQHSCAIGVTTISTEEMYVWYSDCLSVLLHISTQLRAPWTQIFWHYVTGYDEQWFILA</sequence>
<dbReference type="SUPFAM" id="SSF88697">
    <property type="entry name" value="PUA domain-like"/>
    <property type="match status" value="1"/>
</dbReference>
<dbReference type="PROSITE" id="PS50890">
    <property type="entry name" value="PUA"/>
    <property type="match status" value="1"/>
</dbReference>
<reference evidence="5 6" key="1">
    <citation type="journal article" date="2016" name="BMC Genomics">
        <title>Comparative genomics reveals Cyclospora cayetanensis possesses coccidia-like metabolism and invasion components but unique surface antigens.</title>
        <authorList>
            <person name="Liu S."/>
            <person name="Wang L."/>
            <person name="Zheng H."/>
            <person name="Xu Z."/>
            <person name="Roellig D.M."/>
            <person name="Li N."/>
            <person name="Frace M.A."/>
            <person name="Tang K."/>
            <person name="Arrowood M.J."/>
            <person name="Moss D.M."/>
            <person name="Zhang L."/>
            <person name="Feng Y."/>
            <person name="Xiao L."/>
        </authorList>
    </citation>
    <scope>NUCLEOTIDE SEQUENCE [LARGE SCALE GENOMIC DNA]</scope>
    <source>
        <strain evidence="5 6">CHN_HEN01</strain>
    </source>
</reference>
<dbReference type="VEuPathDB" id="ToxoDB:LOC34617467"/>